<dbReference type="GO" id="GO:0047653">
    <property type="term" value="F:allantoin racemase activity"/>
    <property type="evidence" value="ECO:0007669"/>
    <property type="project" value="UniProtKB-EC"/>
</dbReference>
<dbReference type="EMBL" id="JAUSRO010000009">
    <property type="protein sequence ID" value="MDP9900771.1"/>
    <property type="molecule type" value="Genomic_DNA"/>
</dbReference>
<dbReference type="Proteomes" id="UP001226867">
    <property type="component" value="Unassembled WGS sequence"/>
</dbReference>
<comment type="caution">
    <text evidence="2">The sequence shown here is derived from an EMBL/GenBank/DDBJ whole genome shotgun (WGS) entry which is preliminary data.</text>
</comment>
<name>A0ABT9S8U3_9BURK</name>
<organism evidence="2 3">
    <name type="scientific">Variovorax ginsengisoli</name>
    <dbReference type="NCBI Taxonomy" id="363844"/>
    <lineage>
        <taxon>Bacteria</taxon>
        <taxon>Pseudomonadati</taxon>
        <taxon>Pseudomonadota</taxon>
        <taxon>Betaproteobacteria</taxon>
        <taxon>Burkholderiales</taxon>
        <taxon>Comamonadaceae</taxon>
        <taxon>Variovorax</taxon>
    </lineage>
</organism>
<protein>
    <submittedName>
        <fullName evidence="2">Allantoin racemase</fullName>
        <ecNumber evidence="2">5.1.99.3</ecNumber>
    </submittedName>
</protein>
<dbReference type="PANTHER" id="PTHR28047">
    <property type="entry name" value="PROTEIN DCG1"/>
    <property type="match status" value="1"/>
</dbReference>
<dbReference type="PANTHER" id="PTHR28047:SF5">
    <property type="entry name" value="PROTEIN DCG1"/>
    <property type="match status" value="1"/>
</dbReference>
<dbReference type="InterPro" id="IPR015942">
    <property type="entry name" value="Asp/Glu/hydantoin_racemase"/>
</dbReference>
<gene>
    <name evidence="2" type="ORF">J2W36_003037</name>
</gene>
<proteinExistence type="inferred from homology"/>
<evidence type="ECO:0000256" key="1">
    <source>
        <dbReference type="ARBA" id="ARBA00038414"/>
    </source>
</evidence>
<dbReference type="Pfam" id="PF01177">
    <property type="entry name" value="Asp_Glu_race"/>
    <property type="match status" value="1"/>
</dbReference>
<dbReference type="Gene3D" id="3.40.50.12500">
    <property type="match status" value="1"/>
</dbReference>
<keyword evidence="3" id="KW-1185">Reference proteome</keyword>
<reference evidence="2 3" key="1">
    <citation type="submission" date="2023-07" db="EMBL/GenBank/DDBJ databases">
        <title>Sorghum-associated microbial communities from plants grown in Nebraska, USA.</title>
        <authorList>
            <person name="Schachtman D."/>
        </authorList>
    </citation>
    <scope>NUCLEOTIDE SEQUENCE [LARGE SCALE GENOMIC DNA]</scope>
    <source>
        <strain evidence="2 3">DS1607</strain>
    </source>
</reference>
<sequence length="248" mass="25529">MKLLLVNPNMTQAVTDAVLAAARMRARPGTELVAVTGDFGPQVIGSRAENALAQHGVLELVARHADGCDAVVLGVSLDTALWACRELLAMPVVGMTEAGLLCGATVATRIGVLTYGARMGPLYRELIESHGLGTRLAGVEALDVTPQQTFETPEQVRAAVLAGVHRLVERDGAEAVLLAGAAMASMADLLQPQVPVPLLDGIGCAIVLAQAMASLQLPRARRGSLGATGGRVVHGVSPALAALFARPA</sequence>
<dbReference type="RefSeq" id="WP_307690567.1">
    <property type="nucleotide sequence ID" value="NZ_JAUSRO010000009.1"/>
</dbReference>
<evidence type="ECO:0000313" key="2">
    <source>
        <dbReference type="EMBL" id="MDP9900771.1"/>
    </source>
</evidence>
<dbReference type="EC" id="5.1.99.3" evidence="2"/>
<comment type="similarity">
    <text evidence="1">Belongs to the HyuE racemase family.</text>
</comment>
<keyword evidence="2" id="KW-0413">Isomerase</keyword>
<dbReference type="InterPro" id="IPR053714">
    <property type="entry name" value="Iso_Racemase_Enz_sf"/>
</dbReference>
<evidence type="ECO:0000313" key="3">
    <source>
        <dbReference type="Proteomes" id="UP001226867"/>
    </source>
</evidence>
<accession>A0ABT9S8U3</accession>
<dbReference type="InterPro" id="IPR052186">
    <property type="entry name" value="Hydantoin_racemase-like"/>
</dbReference>